<dbReference type="EMBL" id="BAAAHP010000362">
    <property type="protein sequence ID" value="GAA0910333.1"/>
    <property type="molecule type" value="Genomic_DNA"/>
</dbReference>
<dbReference type="InterPro" id="IPR015422">
    <property type="entry name" value="PyrdxlP-dep_Trfase_small"/>
</dbReference>
<dbReference type="Gene3D" id="3.90.1150.10">
    <property type="entry name" value="Aspartate Aminotransferase, domain 1"/>
    <property type="match status" value="1"/>
</dbReference>
<organism evidence="1 2">
    <name type="scientific">Pseudonocardia zijingensis</name>
    <dbReference type="NCBI Taxonomy" id="153376"/>
    <lineage>
        <taxon>Bacteria</taxon>
        <taxon>Bacillati</taxon>
        <taxon>Actinomycetota</taxon>
        <taxon>Actinomycetes</taxon>
        <taxon>Pseudonocardiales</taxon>
        <taxon>Pseudonocardiaceae</taxon>
        <taxon>Pseudonocardia</taxon>
    </lineage>
</organism>
<proteinExistence type="predicted"/>
<comment type="caution">
    <text evidence="1">The sequence shown here is derived from an EMBL/GenBank/DDBJ whole genome shotgun (WGS) entry which is preliminary data.</text>
</comment>
<dbReference type="InterPro" id="IPR015424">
    <property type="entry name" value="PyrdxlP-dep_Trfase"/>
</dbReference>
<reference evidence="1 2" key="1">
    <citation type="journal article" date="2019" name="Int. J. Syst. Evol. Microbiol.">
        <title>The Global Catalogue of Microorganisms (GCM) 10K type strain sequencing project: providing services to taxonomists for standard genome sequencing and annotation.</title>
        <authorList>
            <consortium name="The Broad Institute Genomics Platform"/>
            <consortium name="The Broad Institute Genome Sequencing Center for Infectious Disease"/>
            <person name="Wu L."/>
            <person name="Ma J."/>
        </authorList>
    </citation>
    <scope>NUCLEOTIDE SEQUENCE [LARGE SCALE GENOMIC DNA]</scope>
    <source>
        <strain evidence="1 2">JCM 11117</strain>
    </source>
</reference>
<name>A0ABN1NK22_9PSEU</name>
<evidence type="ECO:0000313" key="1">
    <source>
        <dbReference type="EMBL" id="GAA0910333.1"/>
    </source>
</evidence>
<dbReference type="SUPFAM" id="SSF53383">
    <property type="entry name" value="PLP-dependent transferases"/>
    <property type="match status" value="1"/>
</dbReference>
<evidence type="ECO:0008006" key="3">
    <source>
        <dbReference type="Google" id="ProtNLM"/>
    </source>
</evidence>
<evidence type="ECO:0000313" key="2">
    <source>
        <dbReference type="Proteomes" id="UP001499967"/>
    </source>
</evidence>
<accession>A0ABN1NK22</accession>
<dbReference type="Proteomes" id="UP001499967">
    <property type="component" value="Unassembled WGS sequence"/>
</dbReference>
<sequence length="107" mass="10792">MGGRTGGAVLAAALGVVAALHPPTVEAHCLRLAEGFEAGAVERGAVPVRDGPGSHIRVVRVSDPTAVAAALAAHGVRAGITGDRLRIGVHYFNDESDIEAALAALRP</sequence>
<dbReference type="Gene3D" id="3.40.640.10">
    <property type="entry name" value="Type I PLP-dependent aspartate aminotransferase-like (Major domain)"/>
    <property type="match status" value="1"/>
</dbReference>
<dbReference type="InterPro" id="IPR015421">
    <property type="entry name" value="PyrdxlP-dep_Trfase_major"/>
</dbReference>
<protein>
    <recommendedName>
        <fullName evidence="3">Aminotransferase class V</fullName>
    </recommendedName>
</protein>
<keyword evidence="2" id="KW-1185">Reference proteome</keyword>
<gene>
    <name evidence="1" type="ORF">GCM10009559_80850</name>
</gene>